<evidence type="ECO:0000259" key="10">
    <source>
        <dbReference type="Pfam" id="PF00924"/>
    </source>
</evidence>
<dbReference type="InterPro" id="IPR016688">
    <property type="entry name" value="MscS-like_plants/fungi"/>
</dbReference>
<evidence type="ECO:0000313" key="12">
    <source>
        <dbReference type="Proteomes" id="UP000054558"/>
    </source>
</evidence>
<keyword evidence="3" id="KW-0813">Transport</keyword>
<dbReference type="STRING" id="105231.A0A1Y1HGW6"/>
<feature type="compositionally biased region" description="Gly residues" evidence="8">
    <location>
        <begin position="1"/>
        <end position="10"/>
    </location>
</feature>
<gene>
    <name evidence="11" type="ORF">KFL_000020320</name>
</gene>
<feature type="transmembrane region" description="Helical" evidence="9">
    <location>
        <begin position="257"/>
        <end position="281"/>
    </location>
</feature>
<evidence type="ECO:0000256" key="3">
    <source>
        <dbReference type="ARBA" id="ARBA00022448"/>
    </source>
</evidence>
<evidence type="ECO:0000256" key="5">
    <source>
        <dbReference type="ARBA" id="ARBA00022989"/>
    </source>
</evidence>
<feature type="compositionally biased region" description="Basic and acidic residues" evidence="8">
    <location>
        <begin position="379"/>
        <end position="390"/>
    </location>
</feature>
<dbReference type="PANTHER" id="PTHR31618:SF1">
    <property type="entry name" value="EF-HAND DOMAIN-CONTAINING PROTEIN"/>
    <property type="match status" value="1"/>
</dbReference>
<dbReference type="Proteomes" id="UP000054558">
    <property type="component" value="Unassembled WGS sequence"/>
</dbReference>
<evidence type="ECO:0000256" key="9">
    <source>
        <dbReference type="SAM" id="Phobius"/>
    </source>
</evidence>
<keyword evidence="12" id="KW-1185">Reference proteome</keyword>
<dbReference type="GO" id="GO:0008381">
    <property type="term" value="F:mechanosensitive monoatomic ion channel activity"/>
    <property type="evidence" value="ECO:0000318"/>
    <property type="project" value="GO_Central"/>
</dbReference>
<dbReference type="SUPFAM" id="SSF50182">
    <property type="entry name" value="Sm-like ribonucleoproteins"/>
    <property type="match status" value="1"/>
</dbReference>
<dbReference type="InterPro" id="IPR010920">
    <property type="entry name" value="LSM_dom_sf"/>
</dbReference>
<feature type="transmembrane region" description="Helical" evidence="9">
    <location>
        <begin position="558"/>
        <end position="581"/>
    </location>
</feature>
<sequence>MSPDLGGGFANEGSGRIGLESPRPMPSRVFNRTKTSRLGDPRENGMFASKDTVIHKPDAVAKSGLLQKSGLQKSGVFERPTNSGLLKKSDSGFLKKSGLLGRAKTKVGRSGQLPKGGALERVDEDDDSLEDDDVPENWWAEQNKCSWFTILQWVALVLIIALFITSTAVWGEVKLLGVLQWKWLLILLVVVSGRLISGWLVKIVVFILERNFLMKKRVLYFVYSLKSGVQNCLWMGLVTACWYAVMDPKVRDVDNRLQYVTRVILCIFVASALKLAEVLFIKVTASRYHVNRFFERIQDTLFHQHILETLSAPPTLGWEAAEKEEEEATTQSKSGPTKSPEQLSRTFGTTVRRRSESGPLGGSPRQRTPEGTPRSARSAPRETVVEEETGKVDIDKLQQLSSSTVSAWSMKRLINLVRYQGISTYSDVVEAGEEINSEMAAKAAARQIFYNVAKPNSRYITIDDLRRFLTGDEVARTWMMFEGAVEKGHITKKSLKAWVVTVYNERRSLSLTLNDTKTVVKKLKGVLDALLWAVIVVVWLTILGIASSNLWVVLSSLLISWVFVFGNMAKTLFEAIVFIFVMHPFDVGDRIEVDGNQMVVEEMNILTTVFLRADNGKTYLPNSVLAQKQIVNMGRSSDMGEAIDFFVDSLTPAEKIAALKERIGDYLKALPHHWYPTFFLLVRDIDKTNNRMQCSFWGQHTMNHQNAGERHTRRGALLQHLLATMRELGINYSIPTQEVRLGGRLEGFGKA</sequence>
<comment type="similarity">
    <text evidence="2 7">Belongs to the MscS (TC 1.A.23) family.</text>
</comment>
<evidence type="ECO:0000256" key="6">
    <source>
        <dbReference type="ARBA" id="ARBA00023136"/>
    </source>
</evidence>
<keyword evidence="5 9" id="KW-1133">Transmembrane helix</keyword>
<dbReference type="FunFam" id="2.30.30.60:FF:000003">
    <property type="entry name" value="Predicted mechanosensitive ion channel"/>
    <property type="match status" value="1"/>
</dbReference>
<dbReference type="GO" id="GO:0005886">
    <property type="term" value="C:plasma membrane"/>
    <property type="evidence" value="ECO:0000318"/>
    <property type="project" value="GO_Central"/>
</dbReference>
<dbReference type="PANTHER" id="PTHR31618">
    <property type="entry name" value="MECHANOSENSITIVE ION CHANNEL PROTEIN 5"/>
    <property type="match status" value="1"/>
</dbReference>
<protein>
    <recommendedName>
        <fullName evidence="7">Mechanosensitive ion channel protein</fullName>
    </recommendedName>
</protein>
<comment type="subcellular location">
    <subcellularLocation>
        <location evidence="1">Membrane</location>
        <topology evidence="1">Multi-pass membrane protein</topology>
    </subcellularLocation>
</comment>
<feature type="domain" description="Mechanosensitive ion channel MscS" evidence="10">
    <location>
        <begin position="577"/>
        <end position="633"/>
    </location>
</feature>
<evidence type="ECO:0000256" key="4">
    <source>
        <dbReference type="ARBA" id="ARBA00022692"/>
    </source>
</evidence>
<feature type="region of interest" description="Disordered" evidence="8">
    <location>
        <begin position="1"/>
        <end position="50"/>
    </location>
</feature>
<dbReference type="GO" id="GO:0006820">
    <property type="term" value="P:monoatomic anion transport"/>
    <property type="evidence" value="ECO:0000318"/>
    <property type="project" value="GO_Central"/>
</dbReference>
<feature type="transmembrane region" description="Helical" evidence="9">
    <location>
        <begin position="150"/>
        <end position="171"/>
    </location>
</feature>
<dbReference type="OrthoDB" id="544685at2759"/>
<feature type="transmembrane region" description="Helical" evidence="9">
    <location>
        <begin position="183"/>
        <end position="208"/>
    </location>
</feature>
<proteinExistence type="inferred from homology"/>
<feature type="compositionally biased region" description="Polar residues" evidence="8">
    <location>
        <begin position="329"/>
        <end position="349"/>
    </location>
</feature>
<keyword evidence="4 9" id="KW-0812">Transmembrane</keyword>
<reference evidence="11 12" key="1">
    <citation type="journal article" date="2014" name="Nat. Commun.">
        <title>Klebsormidium flaccidum genome reveals primary factors for plant terrestrial adaptation.</title>
        <authorList>
            <person name="Hori K."/>
            <person name="Maruyama F."/>
            <person name="Fujisawa T."/>
            <person name="Togashi T."/>
            <person name="Yamamoto N."/>
            <person name="Seo M."/>
            <person name="Sato S."/>
            <person name="Yamada T."/>
            <person name="Mori H."/>
            <person name="Tajima N."/>
            <person name="Moriyama T."/>
            <person name="Ikeuchi M."/>
            <person name="Watanabe M."/>
            <person name="Wada H."/>
            <person name="Kobayashi K."/>
            <person name="Saito M."/>
            <person name="Masuda T."/>
            <person name="Sasaki-Sekimoto Y."/>
            <person name="Mashiguchi K."/>
            <person name="Awai K."/>
            <person name="Shimojima M."/>
            <person name="Masuda S."/>
            <person name="Iwai M."/>
            <person name="Nobusawa T."/>
            <person name="Narise T."/>
            <person name="Kondo S."/>
            <person name="Saito H."/>
            <person name="Sato R."/>
            <person name="Murakawa M."/>
            <person name="Ihara Y."/>
            <person name="Oshima-Yamada Y."/>
            <person name="Ohtaka K."/>
            <person name="Satoh M."/>
            <person name="Sonobe K."/>
            <person name="Ishii M."/>
            <person name="Ohtani R."/>
            <person name="Kanamori-Sato M."/>
            <person name="Honoki R."/>
            <person name="Miyazaki D."/>
            <person name="Mochizuki H."/>
            <person name="Umetsu J."/>
            <person name="Higashi K."/>
            <person name="Shibata D."/>
            <person name="Kamiya Y."/>
            <person name="Sato N."/>
            <person name="Nakamura Y."/>
            <person name="Tabata S."/>
            <person name="Ida S."/>
            <person name="Kurokawa K."/>
            <person name="Ohta H."/>
        </authorList>
    </citation>
    <scope>NUCLEOTIDE SEQUENCE [LARGE SCALE GENOMIC DNA]</scope>
    <source>
        <strain evidence="11 12">NIES-2285</strain>
    </source>
</reference>
<organism evidence="11 12">
    <name type="scientific">Klebsormidium nitens</name>
    <name type="common">Green alga</name>
    <name type="synonym">Ulothrix nitens</name>
    <dbReference type="NCBI Taxonomy" id="105231"/>
    <lineage>
        <taxon>Eukaryota</taxon>
        <taxon>Viridiplantae</taxon>
        <taxon>Streptophyta</taxon>
        <taxon>Klebsormidiophyceae</taxon>
        <taxon>Klebsormidiales</taxon>
        <taxon>Klebsormidiaceae</taxon>
        <taxon>Klebsormidium</taxon>
    </lineage>
</organism>
<dbReference type="AlphaFoldDB" id="A0A1Y1HGW6"/>
<evidence type="ECO:0000256" key="1">
    <source>
        <dbReference type="ARBA" id="ARBA00004141"/>
    </source>
</evidence>
<dbReference type="EMBL" id="DF236951">
    <property type="protein sequence ID" value="GAQ77670.1"/>
    <property type="molecule type" value="Genomic_DNA"/>
</dbReference>
<keyword evidence="6 7" id="KW-0472">Membrane</keyword>
<dbReference type="InterPro" id="IPR023408">
    <property type="entry name" value="MscS_beta-dom_sf"/>
</dbReference>
<evidence type="ECO:0000313" key="11">
    <source>
        <dbReference type="EMBL" id="GAQ77670.1"/>
    </source>
</evidence>
<dbReference type="OMA" id="PQMSESF"/>
<name>A0A1Y1HGW6_KLENI</name>
<feature type="transmembrane region" description="Helical" evidence="9">
    <location>
        <begin position="529"/>
        <end position="552"/>
    </location>
</feature>
<dbReference type="Pfam" id="PF00924">
    <property type="entry name" value="MS_channel_2nd"/>
    <property type="match status" value="1"/>
</dbReference>
<dbReference type="InterPro" id="IPR006685">
    <property type="entry name" value="MscS_channel_2nd"/>
</dbReference>
<feature type="region of interest" description="Disordered" evidence="8">
    <location>
        <begin position="321"/>
        <end position="390"/>
    </location>
</feature>
<dbReference type="PIRSF" id="PIRSF017209">
    <property type="entry name" value="Memb_At2g17000_prd"/>
    <property type="match status" value="1"/>
</dbReference>
<feature type="transmembrane region" description="Helical" evidence="9">
    <location>
        <begin position="220"/>
        <end position="245"/>
    </location>
</feature>
<accession>A0A1Y1HGW6</accession>
<evidence type="ECO:0000256" key="2">
    <source>
        <dbReference type="ARBA" id="ARBA00008017"/>
    </source>
</evidence>
<dbReference type="GO" id="GO:0050982">
    <property type="term" value="P:detection of mechanical stimulus"/>
    <property type="evidence" value="ECO:0007669"/>
    <property type="project" value="UniProtKB-ARBA"/>
</dbReference>
<evidence type="ECO:0000256" key="7">
    <source>
        <dbReference type="PIRNR" id="PIRNR017209"/>
    </source>
</evidence>
<dbReference type="Gene3D" id="2.30.30.60">
    <property type="match status" value="1"/>
</dbReference>
<evidence type="ECO:0000256" key="8">
    <source>
        <dbReference type="SAM" id="MobiDB-lite"/>
    </source>
</evidence>